<dbReference type="CDD" id="cd00130">
    <property type="entry name" value="PAS"/>
    <property type="match status" value="1"/>
</dbReference>
<dbReference type="Gene3D" id="3.40.50.2300">
    <property type="match status" value="2"/>
</dbReference>
<dbReference type="InterPro" id="IPR000014">
    <property type="entry name" value="PAS"/>
</dbReference>
<dbReference type="Pfam" id="PF13426">
    <property type="entry name" value="PAS_9"/>
    <property type="match status" value="1"/>
</dbReference>
<dbReference type="InterPro" id="IPR035965">
    <property type="entry name" value="PAS-like_dom_sf"/>
</dbReference>
<dbReference type="SUPFAM" id="SSF55785">
    <property type="entry name" value="PYP-like sensor domain (PAS domain)"/>
    <property type="match status" value="1"/>
</dbReference>
<comment type="caution">
    <text evidence="19">The sequence shown here is derived from an EMBL/GenBank/DDBJ whole genome shotgun (WGS) entry which is preliminary data.</text>
</comment>
<dbReference type="PROSITE" id="PS50109">
    <property type="entry name" value="HIS_KIN"/>
    <property type="match status" value="1"/>
</dbReference>
<evidence type="ECO:0000256" key="5">
    <source>
        <dbReference type="ARBA" id="ARBA00022679"/>
    </source>
</evidence>
<dbReference type="SMART" id="SM00091">
    <property type="entry name" value="PAS"/>
    <property type="match status" value="1"/>
</dbReference>
<feature type="modified residue" description="4-aspartylphosphate" evidence="13">
    <location>
        <position position="563"/>
    </location>
</feature>
<evidence type="ECO:0000256" key="11">
    <source>
        <dbReference type="ARBA" id="ARBA00068150"/>
    </source>
</evidence>
<dbReference type="PROSITE" id="PS50110">
    <property type="entry name" value="RESPONSE_REGULATORY"/>
    <property type="match status" value="2"/>
</dbReference>
<dbReference type="Gene3D" id="1.10.287.130">
    <property type="match status" value="1"/>
</dbReference>
<dbReference type="AlphaFoldDB" id="A0A7C3ZNC0"/>
<dbReference type="Gene3D" id="3.30.450.20">
    <property type="entry name" value="PAS domain"/>
    <property type="match status" value="1"/>
</dbReference>
<feature type="modified residue" description="4-aspartylphosphate" evidence="13">
    <location>
        <position position="717"/>
    </location>
</feature>
<dbReference type="CDD" id="cd16922">
    <property type="entry name" value="HATPase_EvgS-ArcB-TorS-like"/>
    <property type="match status" value="1"/>
</dbReference>
<dbReference type="SUPFAM" id="SSF52172">
    <property type="entry name" value="CheY-like"/>
    <property type="match status" value="2"/>
</dbReference>
<dbReference type="PROSITE" id="PS50113">
    <property type="entry name" value="PAC"/>
    <property type="match status" value="1"/>
</dbReference>
<protein>
    <recommendedName>
        <fullName evidence="12">Circadian input-output histidine kinase CikA</fullName>
        <ecNumber evidence="3">2.7.13.3</ecNumber>
    </recommendedName>
    <alternativeName>
        <fullName evidence="11">Sensory/regulatory protein RpfC</fullName>
    </alternativeName>
</protein>
<dbReference type="InterPro" id="IPR036890">
    <property type="entry name" value="HATPase_C_sf"/>
</dbReference>
<evidence type="ECO:0000256" key="8">
    <source>
        <dbReference type="ARBA" id="ARBA00022840"/>
    </source>
</evidence>
<dbReference type="InterPro" id="IPR011006">
    <property type="entry name" value="CheY-like_superfamily"/>
</dbReference>
<evidence type="ECO:0000259" key="15">
    <source>
        <dbReference type="PROSITE" id="PS50109"/>
    </source>
</evidence>
<accession>A0A7C3ZNC0</accession>
<dbReference type="EC" id="2.7.13.3" evidence="3"/>
<keyword evidence="4 13" id="KW-0597">Phosphoprotein</keyword>
<dbReference type="Pfam" id="PF02518">
    <property type="entry name" value="HATPase_c"/>
    <property type="match status" value="1"/>
</dbReference>
<dbReference type="SMART" id="SM00387">
    <property type="entry name" value="HATPase_c"/>
    <property type="match status" value="1"/>
</dbReference>
<feature type="compositionally biased region" description="Low complexity" evidence="14">
    <location>
        <begin position="648"/>
        <end position="658"/>
    </location>
</feature>
<feature type="domain" description="Response regulatory" evidence="16">
    <location>
        <begin position="668"/>
        <end position="797"/>
    </location>
</feature>
<dbReference type="InterPro" id="IPR036097">
    <property type="entry name" value="HisK_dim/P_sf"/>
</dbReference>
<dbReference type="PANTHER" id="PTHR45339:SF1">
    <property type="entry name" value="HYBRID SIGNAL TRANSDUCTION HISTIDINE KINASE J"/>
    <property type="match status" value="1"/>
</dbReference>
<dbReference type="EMBL" id="DSPX01000157">
    <property type="protein sequence ID" value="HGG02004.1"/>
    <property type="molecule type" value="Genomic_DNA"/>
</dbReference>
<dbReference type="Gene3D" id="3.30.565.10">
    <property type="entry name" value="Histidine kinase-like ATPase, C-terminal domain"/>
    <property type="match status" value="1"/>
</dbReference>
<name>A0A7C3ZNC0_9CYAN</name>
<keyword evidence="6" id="KW-0547">Nucleotide-binding</keyword>
<proteinExistence type="inferred from homology"/>
<comment type="subunit">
    <text evidence="10">At low DSF concentrations, interacts with RpfF.</text>
</comment>
<evidence type="ECO:0000256" key="1">
    <source>
        <dbReference type="ARBA" id="ARBA00000085"/>
    </source>
</evidence>
<dbReference type="InterPro" id="IPR003594">
    <property type="entry name" value="HATPase_dom"/>
</dbReference>
<evidence type="ECO:0000256" key="12">
    <source>
        <dbReference type="ARBA" id="ARBA00074306"/>
    </source>
</evidence>
<dbReference type="Pfam" id="PF00512">
    <property type="entry name" value="HisKA"/>
    <property type="match status" value="1"/>
</dbReference>
<dbReference type="GO" id="GO:0000155">
    <property type="term" value="F:phosphorelay sensor kinase activity"/>
    <property type="evidence" value="ECO:0007669"/>
    <property type="project" value="InterPro"/>
</dbReference>
<evidence type="ECO:0000259" key="18">
    <source>
        <dbReference type="PROSITE" id="PS50113"/>
    </source>
</evidence>
<evidence type="ECO:0000256" key="6">
    <source>
        <dbReference type="ARBA" id="ARBA00022741"/>
    </source>
</evidence>
<feature type="domain" description="Histidine kinase" evidence="15">
    <location>
        <begin position="270"/>
        <end position="491"/>
    </location>
</feature>
<dbReference type="PANTHER" id="PTHR45339">
    <property type="entry name" value="HYBRID SIGNAL TRANSDUCTION HISTIDINE KINASE J"/>
    <property type="match status" value="1"/>
</dbReference>
<dbReference type="PRINTS" id="PR00344">
    <property type="entry name" value="BCTRLSENSOR"/>
</dbReference>
<evidence type="ECO:0000256" key="7">
    <source>
        <dbReference type="ARBA" id="ARBA00022777"/>
    </source>
</evidence>
<evidence type="ECO:0000256" key="2">
    <source>
        <dbReference type="ARBA" id="ARBA00006402"/>
    </source>
</evidence>
<keyword evidence="9" id="KW-0902">Two-component regulatory system</keyword>
<dbReference type="FunFam" id="3.30.565.10:FF:000010">
    <property type="entry name" value="Sensor histidine kinase RcsC"/>
    <property type="match status" value="1"/>
</dbReference>
<evidence type="ECO:0000256" key="9">
    <source>
        <dbReference type="ARBA" id="ARBA00023012"/>
    </source>
</evidence>
<gene>
    <name evidence="19" type="ORF">ENR15_15515</name>
</gene>
<dbReference type="SMART" id="SM00448">
    <property type="entry name" value="REC"/>
    <property type="match status" value="2"/>
</dbReference>
<keyword evidence="7" id="KW-0418">Kinase</keyword>
<reference evidence="19" key="1">
    <citation type="journal article" date="2020" name="mSystems">
        <title>Genome- and Community-Level Interaction Insights into Carbon Utilization and Element Cycling Functions of Hydrothermarchaeota in Hydrothermal Sediment.</title>
        <authorList>
            <person name="Zhou Z."/>
            <person name="Liu Y."/>
            <person name="Xu W."/>
            <person name="Pan J."/>
            <person name="Luo Z.H."/>
            <person name="Li M."/>
        </authorList>
    </citation>
    <scope>NUCLEOTIDE SEQUENCE [LARGE SCALE GENOMIC DNA]</scope>
    <source>
        <strain evidence="19">SpSt-374</strain>
    </source>
</reference>
<dbReference type="SUPFAM" id="SSF55874">
    <property type="entry name" value="ATPase domain of HSP90 chaperone/DNA topoisomerase II/histidine kinase"/>
    <property type="match status" value="1"/>
</dbReference>
<dbReference type="InterPro" id="IPR003661">
    <property type="entry name" value="HisK_dim/P_dom"/>
</dbReference>
<feature type="compositionally biased region" description="Polar residues" evidence="14">
    <location>
        <begin position="632"/>
        <end position="644"/>
    </location>
</feature>
<dbReference type="InterPro" id="IPR005467">
    <property type="entry name" value="His_kinase_dom"/>
</dbReference>
<evidence type="ECO:0000256" key="14">
    <source>
        <dbReference type="SAM" id="MobiDB-lite"/>
    </source>
</evidence>
<evidence type="ECO:0000256" key="13">
    <source>
        <dbReference type="PROSITE-ProRule" id="PRU00169"/>
    </source>
</evidence>
<comment type="similarity">
    <text evidence="2">In the N-terminal section; belongs to the phytochrome family.</text>
</comment>
<evidence type="ECO:0000259" key="16">
    <source>
        <dbReference type="PROSITE" id="PS50110"/>
    </source>
</evidence>
<dbReference type="InterPro" id="IPR004358">
    <property type="entry name" value="Sig_transdc_His_kin-like_C"/>
</dbReference>
<feature type="domain" description="PAS" evidence="17">
    <location>
        <begin position="128"/>
        <end position="172"/>
    </location>
</feature>
<evidence type="ECO:0000259" key="17">
    <source>
        <dbReference type="PROSITE" id="PS50112"/>
    </source>
</evidence>
<feature type="region of interest" description="Disordered" evidence="14">
    <location>
        <begin position="632"/>
        <end position="659"/>
    </location>
</feature>
<dbReference type="FunFam" id="1.10.287.130:FF:000002">
    <property type="entry name" value="Two-component osmosensing histidine kinase"/>
    <property type="match status" value="1"/>
</dbReference>
<organism evidence="19">
    <name type="scientific">Planktothricoides sp. SpSt-374</name>
    <dbReference type="NCBI Taxonomy" id="2282167"/>
    <lineage>
        <taxon>Bacteria</taxon>
        <taxon>Bacillati</taxon>
        <taxon>Cyanobacteriota</taxon>
        <taxon>Cyanophyceae</taxon>
        <taxon>Oscillatoriophycideae</taxon>
        <taxon>Oscillatoriales</taxon>
        <taxon>Oscillatoriaceae</taxon>
        <taxon>Planktothricoides</taxon>
    </lineage>
</organism>
<dbReference type="InterPro" id="IPR001789">
    <property type="entry name" value="Sig_transdc_resp-reg_receiver"/>
</dbReference>
<feature type="domain" description="Response regulatory" evidence="16">
    <location>
        <begin position="509"/>
        <end position="632"/>
    </location>
</feature>
<evidence type="ECO:0000256" key="3">
    <source>
        <dbReference type="ARBA" id="ARBA00012438"/>
    </source>
</evidence>
<keyword evidence="5" id="KW-0808">Transferase</keyword>
<evidence type="ECO:0000256" key="4">
    <source>
        <dbReference type="ARBA" id="ARBA00022553"/>
    </source>
</evidence>
<sequence>MEYLEVSEKFTIQDTSDGVQRFADAGQKVRHGKDVRASFPELVGVEDILLEVLHGEQPAFELKGIARYSDHTLPLYFDLYAIDDEDEDTGKKKLMIFFEDVTERMVLEQTLVQRSNEASLLYNALASAKDYINKIITSMADALIVTTINGQIKTINQATEDLFGYDRNELIDAHISKIINDARFWYNAQQKFATPGKIFKDIEVVCLAKEGTEIVVSFSGAAINTELNLSQELVYVGRDVTARKEAQKVLEFARREAEMASQAKSSFLANMSHEIRTPMHALLGMTGLLLETELNDEQRDFVETIRISGDALLSLINEILDLSKLEAGQMELESHDFDLIASVEEVVEMLAPTAHAKGIEIASLLPPHLPRQMRGDKMRLRQIITNLVGNGIKFTDVGEVTLEVTLVEESATTARVGLAVTDTGIGMSPADQQKLFQAFAQADVSTTRKYGGTGLGLAICKQLVGLMGGEIGVESELERGSRFWVEIPFALSVKPEPGATPPRDLVGQRLLVVDDNATTRRVVREVASSWGMAVAEAATPAAAVEVLTAPGEPGRRWDVLLVDGDLGLTDGIVWGGELLLGMSPQAVPGRTIALLKSNRLEDVKRAIEAGFTSYLVKPLKQSKLLEAISATTYPPETQTNQTAPGVTPSPALPSELPAHPAPPLPKLRILLADDNMVNQKVALKQLERLGYQADVVANGAEVLQRLDKVAYDIILMDCQMPIIDGYEATREIRRRYQHSNGDSGEPREVAPNRPVVIAMTASAMKEDEQKCFAAGMDDYLSKPVRKEQLQAILTYWGNRLLEG</sequence>
<dbReference type="InterPro" id="IPR000700">
    <property type="entry name" value="PAS-assoc_C"/>
</dbReference>
<keyword evidence="8" id="KW-0067">ATP-binding</keyword>
<dbReference type="CDD" id="cd17546">
    <property type="entry name" value="REC_hyHK_CKI1_RcsC-like"/>
    <property type="match status" value="1"/>
</dbReference>
<dbReference type="NCBIfam" id="TIGR00229">
    <property type="entry name" value="sensory_box"/>
    <property type="match status" value="1"/>
</dbReference>
<dbReference type="PROSITE" id="PS50112">
    <property type="entry name" value="PAS"/>
    <property type="match status" value="1"/>
</dbReference>
<feature type="domain" description="PAC" evidence="18">
    <location>
        <begin position="200"/>
        <end position="252"/>
    </location>
</feature>
<evidence type="ECO:0000256" key="10">
    <source>
        <dbReference type="ARBA" id="ARBA00064003"/>
    </source>
</evidence>
<evidence type="ECO:0000313" key="19">
    <source>
        <dbReference type="EMBL" id="HGG02004.1"/>
    </source>
</evidence>
<dbReference type="SMART" id="SM00388">
    <property type="entry name" value="HisKA"/>
    <property type="match status" value="1"/>
</dbReference>
<dbReference type="CDD" id="cd00082">
    <property type="entry name" value="HisKA"/>
    <property type="match status" value="1"/>
</dbReference>
<dbReference type="Pfam" id="PF00072">
    <property type="entry name" value="Response_reg"/>
    <property type="match status" value="2"/>
</dbReference>
<comment type="catalytic activity">
    <reaction evidence="1">
        <text>ATP + protein L-histidine = ADP + protein N-phospho-L-histidine.</text>
        <dbReference type="EC" id="2.7.13.3"/>
    </reaction>
</comment>
<dbReference type="GO" id="GO:0005524">
    <property type="term" value="F:ATP binding"/>
    <property type="evidence" value="ECO:0007669"/>
    <property type="project" value="UniProtKB-KW"/>
</dbReference>
<dbReference type="SUPFAM" id="SSF47384">
    <property type="entry name" value="Homodimeric domain of signal transducing histidine kinase"/>
    <property type="match status" value="1"/>
</dbReference>